<evidence type="ECO:0000313" key="5">
    <source>
        <dbReference type="EMBL" id="KFM72538.1"/>
    </source>
</evidence>
<keyword evidence="6" id="KW-1185">Reference proteome</keyword>
<sequence length="484" mass="55213">MADLKRPSRSETDDDLVKQQEQFLKEKQNPSVKIVSKKRNDKTTQNENVNKDSNPLANNTGIPDSDDFAIQPKDIVFDVKERDISYVEPFKFEAPYAPEVKLISLSNKKIKKSKFSEGKKQTIFEQLLKDEENKTLNEDCGHKKTLSKESGSNVPCSILIDGSGLKAEEKDKEMQKIHDENMAKISAMSKDEILYHQEQLKNYLNPDIIKFIKNKRKVKSRETEFSDLSESESDQKHVASNKQSVFDDMFIKNSELPGEILRKEGREDCDALILEKSKESDVNRNSIKTNQENLQDNNDALSTEFEIPKETKELLEKSEKGHWRNMSKIEKEKLQWMADLPQPKPIDLKTGYTARFDFEGKLLSRDIDVPIHKGLHHHGEEPEVAGYSLEELFLLARSTLQSQRITALHTLAHILENNWYGMLDSCFDAPLLPMVLQAGIVPLLRWALDDTSVTSIAATVTAMHSLLICKADEACLSKTFCWLG</sequence>
<feature type="non-terminal residue" evidence="5">
    <location>
        <position position="484"/>
    </location>
</feature>
<reference evidence="5 6" key="1">
    <citation type="submission" date="2013-11" db="EMBL/GenBank/DDBJ databases">
        <title>Genome sequencing of Stegodyphus mimosarum.</title>
        <authorList>
            <person name="Bechsgaard J."/>
        </authorList>
    </citation>
    <scope>NUCLEOTIDE SEQUENCE [LARGE SCALE GENOMIC DNA]</scope>
</reference>
<name>A0A087U599_STEMI</name>
<dbReference type="GO" id="GO:0006366">
    <property type="term" value="P:transcription by RNA polymerase II"/>
    <property type="evidence" value="ECO:0007669"/>
    <property type="project" value="InterPro"/>
</dbReference>
<evidence type="ECO:0000259" key="4">
    <source>
        <dbReference type="Pfam" id="PF08621"/>
    </source>
</evidence>
<dbReference type="Pfam" id="PF08620">
    <property type="entry name" value="RPAP1_C"/>
    <property type="match status" value="1"/>
</dbReference>
<feature type="region of interest" description="Disordered" evidence="2">
    <location>
        <begin position="1"/>
        <end position="67"/>
    </location>
</feature>
<protein>
    <submittedName>
        <fullName evidence="5">RNA polymerase II-associated protein 1</fullName>
    </submittedName>
</protein>
<dbReference type="OrthoDB" id="348201at2759"/>
<dbReference type="Pfam" id="PF08621">
    <property type="entry name" value="RPAP1_N"/>
    <property type="match status" value="1"/>
</dbReference>
<evidence type="ECO:0000259" key="3">
    <source>
        <dbReference type="Pfam" id="PF08620"/>
    </source>
</evidence>
<proteinExistence type="inferred from homology"/>
<feature type="compositionally biased region" description="Polar residues" evidence="2">
    <location>
        <begin position="43"/>
        <end position="62"/>
    </location>
</feature>
<dbReference type="InterPro" id="IPR013930">
    <property type="entry name" value="RPAP1_N"/>
</dbReference>
<comment type="similarity">
    <text evidence="1">Belongs to the RPAP1 family.</text>
</comment>
<feature type="domain" description="RPAP1 N-terminal" evidence="4">
    <location>
        <begin position="175"/>
        <end position="219"/>
    </location>
</feature>
<accession>A0A087U599</accession>
<dbReference type="Proteomes" id="UP000054359">
    <property type="component" value="Unassembled WGS sequence"/>
</dbReference>
<evidence type="ECO:0000313" key="6">
    <source>
        <dbReference type="Proteomes" id="UP000054359"/>
    </source>
</evidence>
<dbReference type="STRING" id="407821.A0A087U599"/>
<evidence type="ECO:0000256" key="1">
    <source>
        <dbReference type="ARBA" id="ARBA00009953"/>
    </source>
</evidence>
<dbReference type="InterPro" id="IPR039913">
    <property type="entry name" value="RPAP1/Rba50"/>
</dbReference>
<dbReference type="AlphaFoldDB" id="A0A087U599"/>
<gene>
    <name evidence="5" type="ORF">X975_22873</name>
</gene>
<dbReference type="PANTHER" id="PTHR21483">
    <property type="entry name" value="RNA POLYMERASE II-ASSOCIATED PROTEIN 1"/>
    <property type="match status" value="1"/>
</dbReference>
<dbReference type="PANTHER" id="PTHR21483:SF18">
    <property type="entry name" value="RNA POLYMERASE II-ASSOCIATED PROTEIN 1"/>
    <property type="match status" value="1"/>
</dbReference>
<feature type="compositionally biased region" description="Basic and acidic residues" evidence="2">
    <location>
        <begin position="1"/>
        <end position="28"/>
    </location>
</feature>
<evidence type="ECO:0000256" key="2">
    <source>
        <dbReference type="SAM" id="MobiDB-lite"/>
    </source>
</evidence>
<organism evidence="5 6">
    <name type="scientific">Stegodyphus mimosarum</name>
    <name type="common">African social velvet spider</name>
    <dbReference type="NCBI Taxonomy" id="407821"/>
    <lineage>
        <taxon>Eukaryota</taxon>
        <taxon>Metazoa</taxon>
        <taxon>Ecdysozoa</taxon>
        <taxon>Arthropoda</taxon>
        <taxon>Chelicerata</taxon>
        <taxon>Arachnida</taxon>
        <taxon>Araneae</taxon>
        <taxon>Araneomorphae</taxon>
        <taxon>Entelegynae</taxon>
        <taxon>Eresoidea</taxon>
        <taxon>Eresidae</taxon>
        <taxon>Stegodyphus</taxon>
    </lineage>
</organism>
<dbReference type="InterPro" id="IPR013929">
    <property type="entry name" value="RPAP1_C"/>
</dbReference>
<feature type="domain" description="RPAP1 C-terminal" evidence="3">
    <location>
        <begin position="354"/>
        <end position="417"/>
    </location>
</feature>
<dbReference type="EMBL" id="KK118246">
    <property type="protein sequence ID" value="KFM72538.1"/>
    <property type="molecule type" value="Genomic_DNA"/>
</dbReference>